<evidence type="ECO:0008006" key="3">
    <source>
        <dbReference type="Google" id="ProtNLM"/>
    </source>
</evidence>
<dbReference type="AlphaFoldDB" id="A0A8E2UDT3"/>
<evidence type="ECO:0000313" key="1">
    <source>
        <dbReference type="EMBL" id="PPE04413.1"/>
    </source>
</evidence>
<keyword evidence="2" id="KW-1185">Reference proteome</keyword>
<protein>
    <recommendedName>
        <fullName evidence="3">Transposase</fullName>
    </recommendedName>
</protein>
<accession>A0A8E2UDT3</accession>
<comment type="caution">
    <text evidence="1">The sequence shown here is derived from an EMBL/GenBank/DDBJ whole genome shotgun (WGS) entry which is preliminary data.</text>
</comment>
<sequence>MRTEVNYIKRNAFEFIEQVMKGKVTKQKAAIILNCTIRTINRKIIRYKQNGIKGFIHKNCNKKSNKQHLML</sequence>
<dbReference type="RefSeq" id="WP_104205564.1">
    <property type="nucleotide sequence ID" value="NZ_PHND01000001.1"/>
</dbReference>
<dbReference type="EMBL" id="PHND01000001">
    <property type="protein sequence ID" value="PPE04413.1"/>
    <property type="molecule type" value="Genomic_DNA"/>
</dbReference>
<gene>
    <name evidence="1" type="ORF">EELLY_v1c00880</name>
</gene>
<organism evidence="1 2">
    <name type="scientific">Entomoplasma ellychniae</name>
    <dbReference type="NCBI Taxonomy" id="2114"/>
    <lineage>
        <taxon>Bacteria</taxon>
        <taxon>Bacillati</taxon>
        <taxon>Mycoplasmatota</taxon>
        <taxon>Mollicutes</taxon>
        <taxon>Entomoplasmatales</taxon>
        <taxon>Entomoplasmataceae</taxon>
        <taxon>Entomoplasma</taxon>
    </lineage>
</organism>
<proteinExistence type="predicted"/>
<dbReference type="Proteomes" id="UP000239010">
    <property type="component" value="Unassembled WGS sequence"/>
</dbReference>
<name>A0A8E2UDT3_9MOLU</name>
<reference evidence="1 2" key="1">
    <citation type="submission" date="2017-11" db="EMBL/GenBank/DDBJ databases">
        <title>Genome sequence of Entomoplasma ellychniae ELCN-1 (ATCC 43707).</title>
        <authorList>
            <person name="Lo W.-S."/>
            <person name="Gasparich G.E."/>
            <person name="Kuo C.-H."/>
        </authorList>
    </citation>
    <scope>NUCLEOTIDE SEQUENCE [LARGE SCALE GENOMIC DNA]</scope>
    <source>
        <strain evidence="1 2">ELCN-1</strain>
    </source>
</reference>
<evidence type="ECO:0000313" key="2">
    <source>
        <dbReference type="Proteomes" id="UP000239010"/>
    </source>
</evidence>